<feature type="signal peptide" evidence="1">
    <location>
        <begin position="1"/>
        <end position="26"/>
    </location>
</feature>
<accession>A0A1G6T3F0</accession>
<dbReference type="STRING" id="1285928.SAMN04487894_10779"/>
<dbReference type="AlphaFoldDB" id="A0A1G6T3F0"/>
<organism evidence="2 3">
    <name type="scientific">Niabella drilacis (strain DSM 25811 / CCM 8410 / CCUG 62505 / LMG 26954 / E90)</name>
    <dbReference type="NCBI Taxonomy" id="1285928"/>
    <lineage>
        <taxon>Bacteria</taxon>
        <taxon>Pseudomonadati</taxon>
        <taxon>Bacteroidota</taxon>
        <taxon>Chitinophagia</taxon>
        <taxon>Chitinophagales</taxon>
        <taxon>Chitinophagaceae</taxon>
        <taxon>Niabella</taxon>
    </lineage>
</organism>
<reference evidence="3" key="1">
    <citation type="submission" date="2016-10" db="EMBL/GenBank/DDBJ databases">
        <authorList>
            <person name="Varghese N."/>
            <person name="Submissions S."/>
        </authorList>
    </citation>
    <scope>NUCLEOTIDE SEQUENCE [LARGE SCALE GENOMIC DNA]</scope>
    <source>
        <strain evidence="3">DSM 25811 / CCM 8410 / LMG 26954 / E90</strain>
    </source>
</reference>
<keyword evidence="3" id="KW-1185">Reference proteome</keyword>
<protein>
    <recommendedName>
        <fullName evidence="4">Tetratricopeptide repeat-containing protein</fullName>
    </recommendedName>
</protein>
<evidence type="ECO:0000313" key="2">
    <source>
        <dbReference type="EMBL" id="SDD23549.1"/>
    </source>
</evidence>
<proteinExistence type="predicted"/>
<gene>
    <name evidence="2" type="ORF">SAMN04487894_10779</name>
</gene>
<name>A0A1G6T3F0_NIADE</name>
<dbReference type="RefSeq" id="WP_143019768.1">
    <property type="nucleotide sequence ID" value="NZ_FMZO01000007.1"/>
</dbReference>
<feature type="chain" id="PRO_5011792394" description="Tetratricopeptide repeat-containing protein" evidence="1">
    <location>
        <begin position="27"/>
        <end position="782"/>
    </location>
</feature>
<sequence length="782" mass="89832">MNWKASITACVSCLFLMVPNNIFSCADVEDAYSSFTSFFNRYAAETPNYAPFYFADLQFLRDDSERPATAEAVVKEWCAFTGDRVTQKEAHAFVMQFDRKDLSALYYHIEEGKPLTLPDSVKNNGMTRFFLEHKDLEALGYLMYAKQVEPYVTREYNSWDATPRDSIKMNGLLKNGVQLFKAAKTPLFQLKYGYQVVRLAHYNHQYTDAIRYYDELVSKNPTTGVLQSLSLGLKAGALYQLGRRPEAAYIFSQIFNATDIKKIANFNSFAWAVPDEARFRKTYLSLCKNSKEKAGMLALYSLNNDAPDIAVLSEIHQLNPGMEIMPALVVREINKVEMAFLQPFGMSNAAVQQKGIRATLGSFSPKETEELEAFVKTLEDIAGDRKYREHALYPIGAAYISCMLKDYKNANRLLAAAKKIKRSPQLEDQWMLTSLLVSINENARLDAAAEQKVLSSLQWLWKKAEQEKQQAETGLEQYQWRNFFKNVMVDVIAARYAAQGQTNRMVLAYGAADKALWVYPDAINYVRDSFSIPQAEALYGFLTGEKFTPFESFLLKINTLNRKGVADYIGTAYLREYNYDKAIGWLGKEERTLIEKDPFKELLYDQEERLPGDGVTTTKLAYAKTMKSLLAQPGDAQALYKLGLGYYNITYYGYAWELATFYRSGADGYVVPPQATAFEKDYYGCYRAKDCFEKALKMATDPELKAKCLFMMAKCSQKELRKPQYGDFNYNYDLYDQKLKAYYREFKKNPLFVQYQKEYADTRFYKETLTRCSYLKDFVNKN</sequence>
<dbReference type="EMBL" id="FMZO01000007">
    <property type="protein sequence ID" value="SDD23549.1"/>
    <property type="molecule type" value="Genomic_DNA"/>
</dbReference>
<evidence type="ECO:0008006" key="4">
    <source>
        <dbReference type="Google" id="ProtNLM"/>
    </source>
</evidence>
<keyword evidence="1" id="KW-0732">Signal</keyword>
<dbReference type="Proteomes" id="UP000198757">
    <property type="component" value="Unassembled WGS sequence"/>
</dbReference>
<evidence type="ECO:0000313" key="3">
    <source>
        <dbReference type="Proteomes" id="UP000198757"/>
    </source>
</evidence>
<dbReference type="OrthoDB" id="605297at2"/>
<evidence type="ECO:0000256" key="1">
    <source>
        <dbReference type="SAM" id="SignalP"/>
    </source>
</evidence>